<accession>A0A8H6W969</accession>
<organism evidence="3 4">
    <name type="scientific">Mycena chlorophos</name>
    <name type="common">Agaric fungus</name>
    <name type="synonym">Agaricus chlorophos</name>
    <dbReference type="NCBI Taxonomy" id="658473"/>
    <lineage>
        <taxon>Eukaryota</taxon>
        <taxon>Fungi</taxon>
        <taxon>Dikarya</taxon>
        <taxon>Basidiomycota</taxon>
        <taxon>Agaricomycotina</taxon>
        <taxon>Agaricomycetes</taxon>
        <taxon>Agaricomycetidae</taxon>
        <taxon>Agaricales</taxon>
        <taxon>Marasmiineae</taxon>
        <taxon>Mycenaceae</taxon>
        <taxon>Mycena</taxon>
    </lineage>
</organism>
<evidence type="ECO:0000256" key="1">
    <source>
        <dbReference type="SAM" id="Phobius"/>
    </source>
</evidence>
<dbReference type="OrthoDB" id="3049002at2759"/>
<sequence length="211" mass="23437">MDPNLAQGSPKFTVAALMWVVYDLCLNLDREIWSVWNTPWGWTKGLYLFLRCNNLVGLSFYFMETLRTTPFAVLQSLPTLNNGKSSTHCEQTERLSVIKTAGRSYIAATEVLSVLVGEALILIRINVLYGWTRRWISITGFLYFSEAIVAIITTVITLTGGSSLLLGSQHILDCTDDSSNVPDLNIATWYVFLSSPNTQRGPTAEPGVHPS</sequence>
<keyword evidence="1" id="KW-1133">Transmembrane helix</keyword>
<proteinExistence type="predicted"/>
<dbReference type="Pfam" id="PF20151">
    <property type="entry name" value="DUF6533"/>
    <property type="match status" value="1"/>
</dbReference>
<reference evidence="3" key="1">
    <citation type="submission" date="2020-05" db="EMBL/GenBank/DDBJ databases">
        <title>Mycena genomes resolve the evolution of fungal bioluminescence.</title>
        <authorList>
            <person name="Tsai I.J."/>
        </authorList>
    </citation>
    <scope>NUCLEOTIDE SEQUENCE</scope>
    <source>
        <strain evidence="3">110903Hualien_Pintung</strain>
    </source>
</reference>
<dbReference type="InterPro" id="IPR045340">
    <property type="entry name" value="DUF6533"/>
</dbReference>
<keyword evidence="4" id="KW-1185">Reference proteome</keyword>
<dbReference type="Proteomes" id="UP000613580">
    <property type="component" value="Unassembled WGS sequence"/>
</dbReference>
<evidence type="ECO:0000313" key="4">
    <source>
        <dbReference type="Proteomes" id="UP000613580"/>
    </source>
</evidence>
<evidence type="ECO:0000259" key="2">
    <source>
        <dbReference type="Pfam" id="PF20151"/>
    </source>
</evidence>
<keyword evidence="1" id="KW-0472">Membrane</keyword>
<feature type="transmembrane region" description="Helical" evidence="1">
    <location>
        <begin position="104"/>
        <end position="123"/>
    </location>
</feature>
<comment type="caution">
    <text evidence="3">The sequence shown here is derived from an EMBL/GenBank/DDBJ whole genome shotgun (WGS) entry which is preliminary data.</text>
</comment>
<gene>
    <name evidence="3" type="ORF">HMN09_00579900</name>
</gene>
<dbReference type="AlphaFoldDB" id="A0A8H6W969"/>
<protein>
    <recommendedName>
        <fullName evidence="2">DUF6533 domain-containing protein</fullName>
    </recommendedName>
</protein>
<name>A0A8H6W969_MYCCL</name>
<feature type="domain" description="DUF6533" evidence="2">
    <location>
        <begin position="12"/>
        <end position="52"/>
    </location>
</feature>
<dbReference type="EMBL" id="JACAZE010000007">
    <property type="protein sequence ID" value="KAF7310379.1"/>
    <property type="molecule type" value="Genomic_DNA"/>
</dbReference>
<keyword evidence="1" id="KW-0812">Transmembrane</keyword>
<feature type="transmembrane region" description="Helical" evidence="1">
    <location>
        <begin position="135"/>
        <end position="158"/>
    </location>
</feature>
<evidence type="ECO:0000313" key="3">
    <source>
        <dbReference type="EMBL" id="KAF7310379.1"/>
    </source>
</evidence>